<accession>A0AAU7EIN4</accession>
<sequence>MKLIKTVFLFCLLTAIHISNAQDSKYTWGEDSNRHENIPKGTVAKYVWKSTIFEGTIREYFIYVPAQYKSNEATALMVFQDGHAYINEEGSFRAPIVFDNLIYQKEMPVTIGLFINPGDISSVLPEDPFRASNRSIEYDSLNDDYIRFLMEELIPEISKTYNITTNPKMRAICGLSSGAICAFTAAWERPDYFNKVMSHIGSFTNIRGGHNYEAMIRETPKKNIKVYLQDGSNDLNNEYGNWWLANLQMASSLEYMSYDYMFVKGDGAHNGKHGGSVFPEALKWLWSDFKKK</sequence>
<dbReference type="PANTHER" id="PTHR48098">
    <property type="entry name" value="ENTEROCHELIN ESTERASE-RELATED"/>
    <property type="match status" value="1"/>
</dbReference>
<dbReference type="Proteomes" id="UP001224325">
    <property type="component" value="Chromosome"/>
</dbReference>
<dbReference type="AlphaFoldDB" id="A0AAU7EIN4"/>
<organism evidence="2 3">
    <name type="scientific">Mariniflexile litorale</name>
    <dbReference type="NCBI Taxonomy" id="3045158"/>
    <lineage>
        <taxon>Bacteria</taxon>
        <taxon>Pseudomonadati</taxon>
        <taxon>Bacteroidota</taxon>
        <taxon>Flavobacteriia</taxon>
        <taxon>Flavobacteriales</taxon>
        <taxon>Flavobacteriaceae</taxon>
        <taxon>Mariniflexile</taxon>
    </lineage>
</organism>
<dbReference type="InterPro" id="IPR050583">
    <property type="entry name" value="Mycobacterial_A85_antigen"/>
</dbReference>
<evidence type="ECO:0000256" key="1">
    <source>
        <dbReference type="SAM" id="SignalP"/>
    </source>
</evidence>
<feature type="chain" id="PRO_5043470384" evidence="1">
    <location>
        <begin position="22"/>
        <end position="292"/>
    </location>
</feature>
<dbReference type="PANTHER" id="PTHR48098:SF3">
    <property type="entry name" value="IRON(III) ENTEROBACTIN ESTERASE"/>
    <property type="match status" value="1"/>
</dbReference>
<dbReference type="Gene3D" id="3.40.50.1820">
    <property type="entry name" value="alpha/beta hydrolase"/>
    <property type="match status" value="1"/>
</dbReference>
<gene>
    <name evidence="2" type="ORF">QLS71_001585</name>
</gene>
<dbReference type="GO" id="GO:0016787">
    <property type="term" value="F:hydrolase activity"/>
    <property type="evidence" value="ECO:0007669"/>
    <property type="project" value="UniProtKB-KW"/>
</dbReference>
<evidence type="ECO:0000313" key="2">
    <source>
        <dbReference type="EMBL" id="XBL14721.1"/>
    </source>
</evidence>
<dbReference type="RefSeq" id="WP_308991283.1">
    <property type="nucleotide sequence ID" value="NZ_CP155618.1"/>
</dbReference>
<dbReference type="EMBL" id="CP155618">
    <property type="protein sequence ID" value="XBL14721.1"/>
    <property type="molecule type" value="Genomic_DNA"/>
</dbReference>
<dbReference type="Pfam" id="PF00756">
    <property type="entry name" value="Esterase"/>
    <property type="match status" value="1"/>
</dbReference>
<dbReference type="InterPro" id="IPR029058">
    <property type="entry name" value="AB_hydrolase_fold"/>
</dbReference>
<protein>
    <submittedName>
        <fullName evidence="2">Alpha/beta hydrolase-fold protein</fullName>
    </submittedName>
</protein>
<dbReference type="SUPFAM" id="SSF53474">
    <property type="entry name" value="alpha/beta-Hydrolases"/>
    <property type="match status" value="1"/>
</dbReference>
<evidence type="ECO:0000313" key="3">
    <source>
        <dbReference type="Proteomes" id="UP001224325"/>
    </source>
</evidence>
<proteinExistence type="predicted"/>
<name>A0AAU7EIN4_9FLAO</name>
<feature type="signal peptide" evidence="1">
    <location>
        <begin position="1"/>
        <end position="21"/>
    </location>
</feature>
<dbReference type="InterPro" id="IPR000801">
    <property type="entry name" value="Esterase-like"/>
</dbReference>
<dbReference type="KEGG" id="mlil:QLS71_001585"/>
<reference evidence="2" key="1">
    <citation type="submission" date="2024-04" db="EMBL/GenBank/DDBJ databases">
        <title>Mariniflexile litorale, isolated from the shallow sediments of the Sea of Japan.</title>
        <authorList>
            <person name="Romanenko L."/>
            <person name="Isaeva M."/>
        </authorList>
    </citation>
    <scope>NUCLEOTIDE SEQUENCE [LARGE SCALE GENOMIC DNA]</scope>
    <source>
        <strain evidence="2">KMM 9835</strain>
    </source>
</reference>
<keyword evidence="3" id="KW-1185">Reference proteome</keyword>
<keyword evidence="2" id="KW-0378">Hydrolase</keyword>
<keyword evidence="1" id="KW-0732">Signal</keyword>